<evidence type="ECO:0000313" key="2">
    <source>
        <dbReference type="EMBL" id="RGN40369.1"/>
    </source>
</evidence>
<dbReference type="GO" id="GO:0016758">
    <property type="term" value="F:hexosyltransferase activity"/>
    <property type="evidence" value="ECO:0007669"/>
    <property type="project" value="UniProtKB-ARBA"/>
</dbReference>
<feature type="domain" description="Glycosyltransferase 2-like" evidence="1">
    <location>
        <begin position="5"/>
        <end position="169"/>
    </location>
</feature>
<sequence>MTLAIIIPAYKDTFLAGTLKSLAAQSDQDFSVYIGDDNSPFDIKKVVDLYKGILNIKYVRFNENLGGNNLVAQWERCINLSTEDWIWLFSDDDYMAPDCVKLLKEELAKKELYDIYHCNINVIDRNGETIKRVQYPNVITSKELYKAKLKWKLDCYAVEFIFSRKIYNKSGGFVPFDLAWGSDLATWVKYGAKRGIKTIEGATVYWRSSGENISSIQSEEIVLRKINALIAFLRWGENEFNGKDIRVVNSLGFIKRLLHYTPAISKNACKVSINLFTKNTIHRWLLKFIYEAGYLLKNR</sequence>
<evidence type="ECO:0000313" key="3">
    <source>
        <dbReference type="Proteomes" id="UP000260983"/>
    </source>
</evidence>
<keyword evidence="2" id="KW-0808">Transferase</keyword>
<dbReference type="Gene3D" id="3.90.550.10">
    <property type="entry name" value="Spore Coat Polysaccharide Biosynthesis Protein SpsA, Chain A"/>
    <property type="match status" value="1"/>
</dbReference>
<dbReference type="CDD" id="cd00761">
    <property type="entry name" value="Glyco_tranf_GTA_type"/>
    <property type="match status" value="1"/>
</dbReference>
<dbReference type="AlphaFoldDB" id="A0A3E5BSP1"/>
<dbReference type="PANTHER" id="PTHR22916:SF3">
    <property type="entry name" value="UDP-GLCNAC:BETAGAL BETA-1,3-N-ACETYLGLUCOSAMINYLTRANSFERASE-LIKE PROTEIN 1"/>
    <property type="match status" value="1"/>
</dbReference>
<accession>A0A3E5BSP1</accession>
<reference evidence="2 3" key="1">
    <citation type="submission" date="2018-08" db="EMBL/GenBank/DDBJ databases">
        <title>A genome reference for cultivated species of the human gut microbiota.</title>
        <authorList>
            <person name="Zou Y."/>
            <person name="Xue W."/>
            <person name="Luo G."/>
        </authorList>
    </citation>
    <scope>NUCLEOTIDE SEQUENCE [LARGE SCALE GENOMIC DNA]</scope>
    <source>
        <strain evidence="2 3">OM05-15BH</strain>
    </source>
</reference>
<dbReference type="Pfam" id="PF00535">
    <property type="entry name" value="Glycos_transf_2"/>
    <property type="match status" value="1"/>
</dbReference>
<dbReference type="Proteomes" id="UP000260983">
    <property type="component" value="Unassembled WGS sequence"/>
</dbReference>
<protein>
    <submittedName>
        <fullName evidence="2">Glycosyltransferase family 2 protein</fullName>
    </submittedName>
</protein>
<dbReference type="SUPFAM" id="SSF53448">
    <property type="entry name" value="Nucleotide-diphospho-sugar transferases"/>
    <property type="match status" value="1"/>
</dbReference>
<dbReference type="EMBL" id="QSUL01000001">
    <property type="protein sequence ID" value="RGN40369.1"/>
    <property type="molecule type" value="Genomic_DNA"/>
</dbReference>
<comment type="caution">
    <text evidence="2">The sequence shown here is derived from an EMBL/GenBank/DDBJ whole genome shotgun (WGS) entry which is preliminary data.</text>
</comment>
<evidence type="ECO:0000259" key="1">
    <source>
        <dbReference type="Pfam" id="PF00535"/>
    </source>
</evidence>
<proteinExistence type="predicted"/>
<dbReference type="InterPro" id="IPR001173">
    <property type="entry name" value="Glyco_trans_2-like"/>
</dbReference>
<gene>
    <name evidence="2" type="ORF">DXB65_01705</name>
</gene>
<organism evidence="2 3">
    <name type="scientific">Bacteroides oleiciplenus</name>
    <dbReference type="NCBI Taxonomy" id="626931"/>
    <lineage>
        <taxon>Bacteria</taxon>
        <taxon>Pseudomonadati</taxon>
        <taxon>Bacteroidota</taxon>
        <taxon>Bacteroidia</taxon>
        <taxon>Bacteroidales</taxon>
        <taxon>Bacteroidaceae</taxon>
        <taxon>Bacteroides</taxon>
    </lineage>
</organism>
<dbReference type="PANTHER" id="PTHR22916">
    <property type="entry name" value="GLYCOSYLTRANSFERASE"/>
    <property type="match status" value="1"/>
</dbReference>
<dbReference type="RefSeq" id="WP_009130772.1">
    <property type="nucleotide sequence ID" value="NZ_CABKRN010000003.1"/>
</dbReference>
<dbReference type="InterPro" id="IPR029044">
    <property type="entry name" value="Nucleotide-diphossugar_trans"/>
</dbReference>
<name>A0A3E5BSP1_9BACE</name>